<reference evidence="2" key="2">
    <citation type="submission" date="2025-08" db="UniProtKB">
        <authorList>
            <consortium name="Ensembl"/>
        </authorList>
    </citation>
    <scope>IDENTIFICATION</scope>
</reference>
<dbReference type="PANTHER" id="PTHR48439">
    <property type="entry name" value="HEMIMETHYLATED DNA-BINDING DOMAIN-CONTAINING PROTEIN"/>
    <property type="match status" value="1"/>
</dbReference>
<evidence type="ECO:0000313" key="2">
    <source>
        <dbReference type="Ensembl" id="ENSHHUP00000069903.1"/>
    </source>
</evidence>
<name>A0A4W5Q6E5_9TELE</name>
<dbReference type="InterPro" id="IPR053189">
    <property type="entry name" value="Clp_protease_adapter_ClpF"/>
</dbReference>
<dbReference type="GeneTree" id="ENSGT00530000065281"/>
<proteinExistence type="predicted"/>
<dbReference type="Gene3D" id="2.30.30.390">
    <property type="entry name" value="Hemimethylated DNA-binding domain"/>
    <property type="match status" value="1"/>
</dbReference>
<dbReference type="Ensembl" id="ENSHHUT00000072231.1">
    <property type="protein sequence ID" value="ENSHHUP00000069903.1"/>
    <property type="gene ID" value="ENSHHUG00000041145.1"/>
</dbReference>
<dbReference type="SMART" id="SM00992">
    <property type="entry name" value="YccV-like"/>
    <property type="match status" value="1"/>
</dbReference>
<dbReference type="InterPro" id="IPR036623">
    <property type="entry name" value="Hemimethylated_DNA-bd_sf"/>
</dbReference>
<dbReference type="AlphaFoldDB" id="A0A4W5Q6E5"/>
<protein>
    <submittedName>
        <fullName evidence="2">Si:dkey-261l7.2</fullName>
    </submittedName>
</protein>
<accession>A0A4W5Q6E5</accession>
<evidence type="ECO:0000313" key="3">
    <source>
        <dbReference type="Proteomes" id="UP000314982"/>
    </source>
</evidence>
<reference evidence="2" key="3">
    <citation type="submission" date="2025-09" db="UniProtKB">
        <authorList>
            <consortium name="Ensembl"/>
        </authorList>
    </citation>
    <scope>IDENTIFICATION</scope>
</reference>
<evidence type="ECO:0000259" key="1">
    <source>
        <dbReference type="SMART" id="SM00992"/>
    </source>
</evidence>
<dbReference type="InterPro" id="IPR011722">
    <property type="entry name" value="Hemimethylated_DNA-bd_dom"/>
</dbReference>
<reference evidence="3" key="1">
    <citation type="submission" date="2018-06" db="EMBL/GenBank/DDBJ databases">
        <title>Genome assembly of Danube salmon.</title>
        <authorList>
            <person name="Macqueen D.J."/>
            <person name="Gundappa M.K."/>
        </authorList>
    </citation>
    <scope>NUCLEOTIDE SEQUENCE [LARGE SCALE GENOMIC DNA]</scope>
</reference>
<dbReference type="Proteomes" id="UP000314982">
    <property type="component" value="Unassembled WGS sequence"/>
</dbReference>
<sequence>MNPSRPEKLVGPISTRQHLPPVSSCSATGWPSLSRVGSVVVMPQLTAATILQLTLLLSAVPAQYLISRWTGASVAQRYHATKRLLGMWGEWRKSYLNTTVWTEWIADLMDRIMVLVGGGEVPGESPALEVMLQDNDLGFFGASRSVRRPRPPFVFLRVGDVVMERNGHMIGVIVSWDPELRAPPEWMSRVHPNAEGNAENTPHYKVLFSGPGPSSLLVGYLPQTRLERVTGNRPEIPTLEQYFTHFDGERFIMQPWLQEIFPED</sequence>
<dbReference type="SUPFAM" id="SSF141255">
    <property type="entry name" value="YccV-like"/>
    <property type="match status" value="1"/>
</dbReference>
<organism evidence="2 3">
    <name type="scientific">Hucho hucho</name>
    <name type="common">huchen</name>
    <dbReference type="NCBI Taxonomy" id="62062"/>
    <lineage>
        <taxon>Eukaryota</taxon>
        <taxon>Metazoa</taxon>
        <taxon>Chordata</taxon>
        <taxon>Craniata</taxon>
        <taxon>Vertebrata</taxon>
        <taxon>Euteleostomi</taxon>
        <taxon>Actinopterygii</taxon>
        <taxon>Neopterygii</taxon>
        <taxon>Teleostei</taxon>
        <taxon>Protacanthopterygii</taxon>
        <taxon>Salmoniformes</taxon>
        <taxon>Salmonidae</taxon>
        <taxon>Salmoninae</taxon>
        <taxon>Hucho</taxon>
    </lineage>
</organism>
<keyword evidence="3" id="KW-1185">Reference proteome</keyword>
<dbReference type="PANTHER" id="PTHR48439:SF1">
    <property type="entry name" value="HEMIMETHYLATED DNA-BINDING DOMAIN-CONTAINING PROTEIN"/>
    <property type="match status" value="1"/>
</dbReference>
<feature type="domain" description="Hemimethylated DNA-binding" evidence="1">
    <location>
        <begin position="153"/>
        <end position="254"/>
    </location>
</feature>
<dbReference type="Pfam" id="PF08755">
    <property type="entry name" value="YccV-like"/>
    <property type="match status" value="1"/>
</dbReference>
<dbReference type="GO" id="GO:0003677">
    <property type="term" value="F:DNA binding"/>
    <property type="evidence" value="ECO:0007669"/>
    <property type="project" value="InterPro"/>
</dbReference>
<dbReference type="STRING" id="62062.ENSHHUP00000069903"/>